<comment type="caution">
    <text evidence="1">The sequence shown here is derived from an EMBL/GenBank/DDBJ whole genome shotgun (WGS) entry which is preliminary data.</text>
</comment>
<name>A0ABY2TH76_9BACT</name>
<sequence length="71" mass="7892">MNGIFEALAGSIQQITKVIREVGTSDKMAELSVLFSIIVTLVIMYKGYEVLMGRSQSPIRELTWDIVGKLC</sequence>
<evidence type="ECO:0000313" key="1">
    <source>
        <dbReference type="EMBL" id="TKX33464.1"/>
    </source>
</evidence>
<evidence type="ECO:0000313" key="2">
    <source>
        <dbReference type="Proteomes" id="UP000309584"/>
    </source>
</evidence>
<dbReference type="EMBL" id="NXLY01000015">
    <property type="protein sequence ID" value="TKX33464.1"/>
    <property type="molecule type" value="Genomic_DNA"/>
</dbReference>
<gene>
    <name evidence="1" type="ORF">CQA75_07555</name>
</gene>
<accession>A0ABY2TH76</accession>
<dbReference type="Proteomes" id="UP000309584">
    <property type="component" value="Unassembled WGS sequence"/>
</dbReference>
<feature type="non-terminal residue" evidence="1">
    <location>
        <position position="71"/>
    </location>
</feature>
<organism evidence="1 2">
    <name type="scientific">Campylobacter taeniopygiae</name>
    <dbReference type="NCBI Taxonomy" id="2510188"/>
    <lineage>
        <taxon>Bacteria</taxon>
        <taxon>Pseudomonadati</taxon>
        <taxon>Campylobacterota</taxon>
        <taxon>Epsilonproteobacteria</taxon>
        <taxon>Campylobacterales</taxon>
        <taxon>Campylobacteraceae</taxon>
        <taxon>Campylobacter</taxon>
    </lineage>
</organism>
<keyword evidence="2" id="KW-1185">Reference proteome</keyword>
<reference evidence="1 2" key="1">
    <citation type="submission" date="2018-05" db="EMBL/GenBank/DDBJ databases">
        <title>Novel Campyloabacter and Helicobacter Species and Strains.</title>
        <authorList>
            <person name="Mannion A.J."/>
            <person name="Shen Z."/>
            <person name="Fox J.G."/>
        </authorList>
    </citation>
    <scope>NUCLEOTIDE SEQUENCE [LARGE SCALE GENOMIC DNA]</scope>
    <source>
        <strain evidence="2">MIT10-5678</strain>
    </source>
</reference>
<protein>
    <submittedName>
        <fullName evidence="1">Conjugal transfer protein TrbL</fullName>
    </submittedName>
</protein>
<proteinExistence type="predicted"/>